<dbReference type="Proteomes" id="UP000187495">
    <property type="component" value="Unassembled WGS sequence"/>
</dbReference>
<keyword evidence="1" id="KW-1133">Transmembrane helix</keyword>
<keyword evidence="1" id="KW-0472">Membrane</keyword>
<dbReference type="GO" id="GO:0016020">
    <property type="term" value="C:membrane"/>
    <property type="evidence" value="ECO:0007669"/>
    <property type="project" value="GOC"/>
</dbReference>
<organism evidence="2 3">
    <name type="scientific">Moraxella cuniculi DSM 21768</name>
    <dbReference type="NCBI Taxonomy" id="1122245"/>
    <lineage>
        <taxon>Bacteria</taxon>
        <taxon>Pseudomonadati</taxon>
        <taxon>Pseudomonadota</taxon>
        <taxon>Gammaproteobacteria</taxon>
        <taxon>Moraxellales</taxon>
        <taxon>Moraxellaceae</taxon>
        <taxon>Moraxella</taxon>
    </lineage>
</organism>
<reference evidence="3" key="1">
    <citation type="submission" date="2017-01" db="EMBL/GenBank/DDBJ databases">
        <authorList>
            <person name="Varghese N."/>
            <person name="Submissions S."/>
        </authorList>
    </citation>
    <scope>NUCLEOTIDE SEQUENCE [LARGE SCALE GENOMIC DNA]</scope>
    <source>
        <strain evidence="3">DSM 21768</strain>
    </source>
</reference>
<feature type="transmembrane region" description="Helical" evidence="1">
    <location>
        <begin position="93"/>
        <end position="110"/>
    </location>
</feature>
<dbReference type="EMBL" id="FTNU01000012">
    <property type="protein sequence ID" value="SIR98311.1"/>
    <property type="molecule type" value="Genomic_DNA"/>
</dbReference>
<evidence type="ECO:0000256" key="1">
    <source>
        <dbReference type="SAM" id="Phobius"/>
    </source>
</evidence>
<gene>
    <name evidence="2" type="ORF">SAMN02745664_11220</name>
</gene>
<evidence type="ECO:0000313" key="2">
    <source>
        <dbReference type="EMBL" id="SIR98311.1"/>
    </source>
</evidence>
<dbReference type="InterPro" id="IPR009305">
    <property type="entry name" value="Mpo1-like"/>
</dbReference>
<dbReference type="RefSeq" id="WP_076555618.1">
    <property type="nucleotide sequence ID" value="NZ_FTNU01000012.1"/>
</dbReference>
<feature type="transmembrane region" description="Helical" evidence="1">
    <location>
        <begin position="29"/>
        <end position="62"/>
    </location>
</feature>
<proteinExistence type="predicted"/>
<dbReference type="GO" id="GO:0046521">
    <property type="term" value="P:sphingoid catabolic process"/>
    <property type="evidence" value="ECO:0007669"/>
    <property type="project" value="TreeGrafter"/>
</dbReference>
<name>A0A1N7FD81_9GAMM</name>
<dbReference type="Pfam" id="PF06127">
    <property type="entry name" value="Mpo1-like"/>
    <property type="match status" value="1"/>
</dbReference>
<feature type="transmembrane region" description="Helical" evidence="1">
    <location>
        <begin position="69"/>
        <end position="87"/>
    </location>
</feature>
<keyword evidence="3" id="KW-1185">Reference proteome</keyword>
<dbReference type="AlphaFoldDB" id="A0A1N7FD81"/>
<protein>
    <submittedName>
        <fullName evidence="2">Uncharacterized membrane protein YGL010W</fullName>
    </submittedName>
</protein>
<evidence type="ECO:0000313" key="3">
    <source>
        <dbReference type="Proteomes" id="UP000187495"/>
    </source>
</evidence>
<sequence>MSLFVSQKPLQTWLSEYATSHQNPTNKRIHWLCVPVIFLCIVALLYAISPYVFAIVAVGVLWFYARLSLGLFALMAAFMAICWAIVHFLAVDIWFWVAVFVVAWIGQFIGHKIEGAKPSFLEDLQFLLIGPAWVACDIWRRFTQN</sequence>
<keyword evidence="1" id="KW-0812">Transmembrane</keyword>
<dbReference type="PANTHER" id="PTHR28026">
    <property type="entry name" value="DUF962 DOMAIN PROTEIN (AFU_ORTHOLOGUE AFUA_8G05310)"/>
    <property type="match status" value="1"/>
</dbReference>
<dbReference type="PANTHER" id="PTHR28026:SF9">
    <property type="entry name" value="2-HYDROXY-PALMITIC ACID DIOXYGENASE MPO1"/>
    <property type="match status" value="1"/>
</dbReference>
<accession>A0A1N7FD81</accession>